<protein>
    <submittedName>
        <fullName evidence="1">Unannotated protein</fullName>
    </submittedName>
</protein>
<sequence>MGSDFSSPTASDGSTPLTLNQTVNNDTVIELKIALNTLGRTLRWSWANGDLQYWQTTSLGQDGAELTVRLKPAVTPIVDWGAVGPNGCTATPILSCSIALAGAEYLSASLVLSLDTTLDAALTGAVFATQGALAGFLQPGGTPAAPVLDLQVASTHHTSADAPQLGVMKALIPAQALLNLYGVLPADAGSFFGVQRTGDTGTQSAPAFEPWTASEQGSDGLLVTVRDITFSAPAFRVKRKGSAPRLAVRIAGSKTRVTGAKVAACRRKGCTVTLLKLPSSRLSSKVTTVARGRSSADGSARLTVARGKLPRGTRVLLVLRRASGKNKGKLVTTAQGSVS</sequence>
<proteinExistence type="predicted"/>
<evidence type="ECO:0000313" key="1">
    <source>
        <dbReference type="EMBL" id="CAB4883169.1"/>
    </source>
</evidence>
<organism evidence="1">
    <name type="scientific">freshwater metagenome</name>
    <dbReference type="NCBI Taxonomy" id="449393"/>
    <lineage>
        <taxon>unclassified sequences</taxon>
        <taxon>metagenomes</taxon>
        <taxon>ecological metagenomes</taxon>
    </lineage>
</organism>
<gene>
    <name evidence="1" type="ORF">UFOPK3423_01550</name>
</gene>
<dbReference type="AlphaFoldDB" id="A0A6J7ESR5"/>
<reference evidence="1" key="1">
    <citation type="submission" date="2020-05" db="EMBL/GenBank/DDBJ databases">
        <authorList>
            <person name="Chiriac C."/>
            <person name="Salcher M."/>
            <person name="Ghai R."/>
            <person name="Kavagutti S V."/>
        </authorList>
    </citation>
    <scope>NUCLEOTIDE SEQUENCE</scope>
</reference>
<accession>A0A6J7ESR5</accession>
<name>A0A6J7ESR5_9ZZZZ</name>
<dbReference type="EMBL" id="CAFBLQ010000225">
    <property type="protein sequence ID" value="CAB4883169.1"/>
    <property type="molecule type" value="Genomic_DNA"/>
</dbReference>